<evidence type="ECO:0000256" key="1">
    <source>
        <dbReference type="SAM" id="MobiDB-lite"/>
    </source>
</evidence>
<accession>A0A348WDC6</accession>
<evidence type="ECO:0000256" key="2">
    <source>
        <dbReference type="SAM" id="SignalP"/>
    </source>
</evidence>
<dbReference type="EMBL" id="DMVW01000115">
    <property type="protein sequence ID" value="HAR52538.1"/>
    <property type="molecule type" value="Genomic_DNA"/>
</dbReference>
<evidence type="ECO:0008006" key="5">
    <source>
        <dbReference type="Google" id="ProtNLM"/>
    </source>
</evidence>
<proteinExistence type="predicted"/>
<sequence>MTITGRRSVRTGLLAACFALAACLPATQAPTPPAPAQPTALGPPSAAQPATQQPSAYSQSLAQRYARLEQHLQSQGLLRTDGGGPDTVFTDTDVLRNFERIAFYDEHTVSGARAANRPGALRKWTGPVRVSTSFGSTVPEAQRASDRAMVTGFTQRLARVTGHPISMSANAPNFHVFFMTADDTREAQALLRSVSPNVNSATLSLIANLPPSIYCLVTAFGSNDSRYSYSRAVAFVRAEQPELMRRSCVHEEMAQGMGLANDSPRARPSIFNDDDEFALLTTHDELLLGLLYDPALRPGMGIEEARPILRRLTARAMGNS</sequence>
<evidence type="ECO:0000313" key="3">
    <source>
        <dbReference type="EMBL" id="HAR52538.1"/>
    </source>
</evidence>
<dbReference type="Pfam" id="PF11150">
    <property type="entry name" value="DUF2927"/>
    <property type="match status" value="1"/>
</dbReference>
<evidence type="ECO:0000313" key="4">
    <source>
        <dbReference type="Proteomes" id="UP000264719"/>
    </source>
</evidence>
<dbReference type="InterPro" id="IPR021323">
    <property type="entry name" value="DUF2927"/>
</dbReference>
<feature type="signal peptide" evidence="2">
    <location>
        <begin position="1"/>
        <end position="21"/>
    </location>
</feature>
<dbReference type="PROSITE" id="PS51257">
    <property type="entry name" value="PROKAR_LIPOPROTEIN"/>
    <property type="match status" value="1"/>
</dbReference>
<feature type="compositionally biased region" description="Low complexity" evidence="1">
    <location>
        <begin position="37"/>
        <end position="59"/>
    </location>
</feature>
<reference evidence="3 4" key="1">
    <citation type="journal article" date="2018" name="Nat. Biotechnol.">
        <title>A standardized bacterial taxonomy based on genome phylogeny substantially revises the tree of life.</title>
        <authorList>
            <person name="Parks D.H."/>
            <person name="Chuvochina M."/>
            <person name="Waite D.W."/>
            <person name="Rinke C."/>
            <person name="Skarshewski A."/>
            <person name="Chaumeil P.A."/>
            <person name="Hugenholtz P."/>
        </authorList>
    </citation>
    <scope>NUCLEOTIDE SEQUENCE [LARGE SCALE GENOMIC DNA]</scope>
    <source>
        <strain evidence="3">UBA9169</strain>
    </source>
</reference>
<dbReference type="AlphaFoldDB" id="A0A348WDC6"/>
<protein>
    <recommendedName>
        <fullName evidence="5">Lipoprotein</fullName>
    </recommendedName>
</protein>
<gene>
    <name evidence="3" type="ORF">DCS45_11785</name>
</gene>
<dbReference type="RefSeq" id="WP_339855801.1">
    <property type="nucleotide sequence ID" value="NZ_CAXAXR010000026.1"/>
</dbReference>
<keyword evidence="2" id="KW-0732">Signal</keyword>
<feature type="chain" id="PRO_5016733864" description="Lipoprotein" evidence="2">
    <location>
        <begin position="22"/>
        <end position="320"/>
    </location>
</feature>
<organism evidence="3 4">
    <name type="scientific">Roseovarius nubinhibens</name>
    <dbReference type="NCBI Taxonomy" id="314263"/>
    <lineage>
        <taxon>Bacteria</taxon>
        <taxon>Pseudomonadati</taxon>
        <taxon>Pseudomonadota</taxon>
        <taxon>Alphaproteobacteria</taxon>
        <taxon>Rhodobacterales</taxon>
        <taxon>Roseobacteraceae</taxon>
        <taxon>Roseovarius</taxon>
    </lineage>
</organism>
<comment type="caution">
    <text evidence="3">The sequence shown here is derived from an EMBL/GenBank/DDBJ whole genome shotgun (WGS) entry which is preliminary data.</text>
</comment>
<name>A0A348WDC6_9RHOB</name>
<dbReference type="Proteomes" id="UP000264719">
    <property type="component" value="Unassembled WGS sequence"/>
</dbReference>
<feature type="region of interest" description="Disordered" evidence="1">
    <location>
        <begin position="30"/>
        <end position="59"/>
    </location>
</feature>